<comment type="caution">
    <text evidence="3">The sequence shown here is derived from an EMBL/GenBank/DDBJ whole genome shotgun (WGS) entry which is preliminary data.</text>
</comment>
<accession>A0AAD6CW55</accession>
<protein>
    <recommendedName>
        <fullName evidence="5">Extracellular membrane protein CFEM domain-containing protein</fullName>
    </recommendedName>
</protein>
<name>A0AAD6CW55_9EURO</name>
<feature type="compositionally biased region" description="Low complexity" evidence="1">
    <location>
        <begin position="83"/>
        <end position="98"/>
    </location>
</feature>
<evidence type="ECO:0000256" key="2">
    <source>
        <dbReference type="SAM" id="SignalP"/>
    </source>
</evidence>
<dbReference type="Proteomes" id="UP001220324">
    <property type="component" value="Unassembled WGS sequence"/>
</dbReference>
<dbReference type="AlphaFoldDB" id="A0AAD6CW55"/>
<proteinExistence type="predicted"/>
<organism evidence="3 4">
    <name type="scientific">Penicillium frequentans</name>
    <dbReference type="NCBI Taxonomy" id="3151616"/>
    <lineage>
        <taxon>Eukaryota</taxon>
        <taxon>Fungi</taxon>
        <taxon>Dikarya</taxon>
        <taxon>Ascomycota</taxon>
        <taxon>Pezizomycotina</taxon>
        <taxon>Eurotiomycetes</taxon>
        <taxon>Eurotiomycetidae</taxon>
        <taxon>Eurotiales</taxon>
        <taxon>Aspergillaceae</taxon>
        <taxon>Penicillium</taxon>
    </lineage>
</organism>
<evidence type="ECO:0000313" key="4">
    <source>
        <dbReference type="Proteomes" id="UP001220324"/>
    </source>
</evidence>
<reference evidence="3 4" key="1">
    <citation type="journal article" date="2023" name="IMA Fungus">
        <title>Comparative genomic study of the Penicillium genus elucidates a diverse pangenome and 15 lateral gene transfer events.</title>
        <authorList>
            <person name="Petersen C."/>
            <person name="Sorensen T."/>
            <person name="Nielsen M.R."/>
            <person name="Sondergaard T.E."/>
            <person name="Sorensen J.L."/>
            <person name="Fitzpatrick D.A."/>
            <person name="Frisvad J.C."/>
            <person name="Nielsen K.L."/>
        </authorList>
    </citation>
    <scope>NUCLEOTIDE SEQUENCE [LARGE SCALE GENOMIC DNA]</scope>
    <source>
        <strain evidence="3 4">IBT 35679</strain>
    </source>
</reference>
<keyword evidence="4" id="KW-1185">Reference proteome</keyword>
<keyword evidence="2" id="KW-0732">Signal</keyword>
<evidence type="ECO:0000256" key="1">
    <source>
        <dbReference type="SAM" id="MobiDB-lite"/>
    </source>
</evidence>
<evidence type="ECO:0008006" key="5">
    <source>
        <dbReference type="Google" id="ProtNLM"/>
    </source>
</evidence>
<sequence length="245" mass="24535">MRSFIAAALLVAGVTAQTLGDIETCANAIMNDIDLSTLESCSNKNATDCVCSTDFTDKISDDATATCKDAGVSPDDLKGNLCSSASPSSSSRVAAPARHASRPMEPVSNIEMAKRAYAPAIAEHGAAEPAVPHVIYVTETKTECGCKASATPFDPSHLSQIPVQVPASSSMGGMAAASAPAYSHGVVVGSSSASWPFGSHSATPTPSGASAQGFHPFTGSAPNVAVHGGVAALGVAAVMGLMIAL</sequence>
<dbReference type="EMBL" id="JAQIZZ010000005">
    <property type="protein sequence ID" value="KAJ5541236.1"/>
    <property type="molecule type" value="Genomic_DNA"/>
</dbReference>
<feature type="chain" id="PRO_5042270328" description="Extracellular membrane protein CFEM domain-containing protein" evidence="2">
    <location>
        <begin position="17"/>
        <end position="245"/>
    </location>
</feature>
<feature type="signal peptide" evidence="2">
    <location>
        <begin position="1"/>
        <end position="16"/>
    </location>
</feature>
<feature type="region of interest" description="Disordered" evidence="1">
    <location>
        <begin position="78"/>
        <end position="104"/>
    </location>
</feature>
<gene>
    <name evidence="3" type="ORF">N7494_006312</name>
</gene>
<evidence type="ECO:0000313" key="3">
    <source>
        <dbReference type="EMBL" id="KAJ5541236.1"/>
    </source>
</evidence>